<feature type="transmembrane region" description="Helical" evidence="5">
    <location>
        <begin position="221"/>
        <end position="237"/>
    </location>
</feature>
<dbReference type="RefSeq" id="WP_092665598.1">
    <property type="nucleotide sequence ID" value="NZ_LT629734.1"/>
</dbReference>
<dbReference type="InterPro" id="IPR007016">
    <property type="entry name" value="O-antigen_ligase-rel_domated"/>
</dbReference>
<keyword evidence="7" id="KW-0436">Ligase</keyword>
<feature type="transmembrane region" description="Helical" evidence="5">
    <location>
        <begin position="380"/>
        <end position="398"/>
    </location>
</feature>
<keyword evidence="4 5" id="KW-0472">Membrane</keyword>
<evidence type="ECO:0000256" key="4">
    <source>
        <dbReference type="ARBA" id="ARBA00023136"/>
    </source>
</evidence>
<feature type="transmembrane region" description="Helical" evidence="5">
    <location>
        <begin position="43"/>
        <end position="66"/>
    </location>
</feature>
<organism evidence="7 8">
    <name type="scientific">Agrococcus carbonis</name>
    <dbReference type="NCBI Taxonomy" id="684552"/>
    <lineage>
        <taxon>Bacteria</taxon>
        <taxon>Bacillati</taxon>
        <taxon>Actinomycetota</taxon>
        <taxon>Actinomycetes</taxon>
        <taxon>Micrococcales</taxon>
        <taxon>Microbacteriaceae</taxon>
        <taxon>Agrococcus</taxon>
    </lineage>
</organism>
<feature type="transmembrane region" description="Helical" evidence="5">
    <location>
        <begin position="137"/>
        <end position="157"/>
    </location>
</feature>
<feature type="transmembrane region" description="Helical" evidence="5">
    <location>
        <begin position="264"/>
        <end position="285"/>
    </location>
</feature>
<gene>
    <name evidence="7" type="ORF">SAMN04489719_0523</name>
</gene>
<keyword evidence="2 5" id="KW-0812">Transmembrane</keyword>
<keyword evidence="8" id="KW-1185">Reference proteome</keyword>
<reference evidence="8" key="1">
    <citation type="submission" date="2016-10" db="EMBL/GenBank/DDBJ databases">
        <authorList>
            <person name="Varghese N."/>
            <person name="Submissions S."/>
        </authorList>
    </citation>
    <scope>NUCLEOTIDE SEQUENCE [LARGE SCALE GENOMIC DNA]</scope>
    <source>
        <strain evidence="8">DSM 22965</strain>
    </source>
</reference>
<dbReference type="STRING" id="684552.SAMN04489719_0523"/>
<dbReference type="GO" id="GO:0016020">
    <property type="term" value="C:membrane"/>
    <property type="evidence" value="ECO:0007669"/>
    <property type="project" value="UniProtKB-SubCell"/>
</dbReference>
<feature type="transmembrane region" description="Helical" evidence="5">
    <location>
        <begin position="78"/>
        <end position="97"/>
    </location>
</feature>
<dbReference type="PANTHER" id="PTHR37422:SF13">
    <property type="entry name" value="LIPOPOLYSACCHARIDE BIOSYNTHESIS PROTEIN PA4999-RELATED"/>
    <property type="match status" value="1"/>
</dbReference>
<feature type="transmembrane region" description="Helical" evidence="5">
    <location>
        <begin position="243"/>
        <end position="259"/>
    </location>
</feature>
<evidence type="ECO:0000256" key="1">
    <source>
        <dbReference type="ARBA" id="ARBA00004141"/>
    </source>
</evidence>
<feature type="transmembrane region" description="Helical" evidence="5">
    <location>
        <begin position="12"/>
        <end position="31"/>
    </location>
</feature>
<feature type="transmembrane region" description="Helical" evidence="5">
    <location>
        <begin position="404"/>
        <end position="421"/>
    </location>
</feature>
<dbReference type="InterPro" id="IPR051533">
    <property type="entry name" value="WaaL-like"/>
</dbReference>
<dbReference type="EMBL" id="LT629734">
    <property type="protein sequence ID" value="SDR72022.1"/>
    <property type="molecule type" value="Genomic_DNA"/>
</dbReference>
<comment type="subcellular location">
    <subcellularLocation>
        <location evidence="1">Membrane</location>
        <topology evidence="1">Multi-pass membrane protein</topology>
    </subcellularLocation>
</comment>
<feature type="transmembrane region" description="Helical" evidence="5">
    <location>
        <begin position="339"/>
        <end position="368"/>
    </location>
</feature>
<feature type="transmembrane region" description="Helical" evidence="5">
    <location>
        <begin position="109"/>
        <end position="125"/>
    </location>
</feature>
<feature type="domain" description="O-antigen ligase-related" evidence="6">
    <location>
        <begin position="228"/>
        <end position="355"/>
    </location>
</feature>
<evidence type="ECO:0000256" key="5">
    <source>
        <dbReference type="SAM" id="Phobius"/>
    </source>
</evidence>
<dbReference type="Proteomes" id="UP000199649">
    <property type="component" value="Chromosome I"/>
</dbReference>
<evidence type="ECO:0000256" key="3">
    <source>
        <dbReference type="ARBA" id="ARBA00022989"/>
    </source>
</evidence>
<accession>A0A1H1LCI3</accession>
<evidence type="ECO:0000256" key="2">
    <source>
        <dbReference type="ARBA" id="ARBA00022692"/>
    </source>
</evidence>
<dbReference type="GO" id="GO:0016874">
    <property type="term" value="F:ligase activity"/>
    <property type="evidence" value="ECO:0007669"/>
    <property type="project" value="UniProtKB-KW"/>
</dbReference>
<protein>
    <submittedName>
        <fullName evidence="7">O-antigen ligase</fullName>
    </submittedName>
</protein>
<dbReference type="Pfam" id="PF04932">
    <property type="entry name" value="Wzy_C"/>
    <property type="match status" value="1"/>
</dbReference>
<name>A0A1H1LCI3_9MICO</name>
<dbReference type="PANTHER" id="PTHR37422">
    <property type="entry name" value="TEICHURONIC ACID BIOSYNTHESIS PROTEIN TUAE"/>
    <property type="match status" value="1"/>
</dbReference>
<dbReference type="AlphaFoldDB" id="A0A1H1LCI3"/>
<proteinExistence type="predicted"/>
<keyword evidence="3 5" id="KW-1133">Transmembrane helix</keyword>
<feature type="transmembrane region" description="Helical" evidence="5">
    <location>
        <begin position="196"/>
        <end position="214"/>
    </location>
</feature>
<evidence type="ECO:0000313" key="7">
    <source>
        <dbReference type="EMBL" id="SDR72022.1"/>
    </source>
</evidence>
<evidence type="ECO:0000313" key="8">
    <source>
        <dbReference type="Proteomes" id="UP000199649"/>
    </source>
</evidence>
<sequence length="441" mass="46702">MTTAVRRLRPPTTAIDAVGWLTLYLVLLFFVPSRFVIGQLGSAGAPSMLFGLGSLALWVFMFVGGLRRPAGSAQPVRIALGVLLLCVGISYVLAMAGPMSADEVSPADVALLTLASWAGTLLLTHDTTFERDRLDTLVWRLAVCGGLIALLGIVQVVTRELWVDQLTIPGLASSPGYDLSGRGGFPRPAGTSIHPIEYGMLLAMLLPLVLHVGFHHVHRGRLVRWLPALAVVAVIPVTSSRSAYLGALLALGVCVIGWATRRRLLAAGVGAAGLLAMLVVTPNLFNATVGLFVGAADDPSVTSRVESLPIAGDFIARSPLFGRGLGTFLPKYRIFDNQYLVLLVTIGIVGTLAFLALGVTTAVVMLRLRWIVADEATRDLALSLAAAVCAGFACLVMFDAFSFPMATGTLFLILGIAGALWKLERGPTAAPFGRRVVRSPR</sequence>
<evidence type="ECO:0000259" key="6">
    <source>
        <dbReference type="Pfam" id="PF04932"/>
    </source>
</evidence>
<dbReference type="OrthoDB" id="5243524at2"/>